<keyword evidence="3" id="KW-0902">Two-component regulatory system</keyword>
<keyword evidence="4" id="KW-0812">Transmembrane</keyword>
<evidence type="ECO:0000259" key="5">
    <source>
        <dbReference type="Pfam" id="PF02518"/>
    </source>
</evidence>
<gene>
    <name evidence="6" type="ORF">NUH29_05215</name>
</gene>
<keyword evidence="1" id="KW-0808">Transferase</keyword>
<name>A0ABT1ZE40_9MICO</name>
<dbReference type="InterPro" id="IPR050482">
    <property type="entry name" value="Sensor_HK_TwoCompSys"/>
</dbReference>
<dbReference type="Proteomes" id="UP001205337">
    <property type="component" value="Unassembled WGS sequence"/>
</dbReference>
<protein>
    <recommendedName>
        <fullName evidence="5">Histidine kinase/HSP90-like ATPase domain-containing protein</fullName>
    </recommendedName>
</protein>
<keyword evidence="4" id="KW-1133">Transmembrane helix</keyword>
<comment type="caution">
    <text evidence="6">The sequence shown here is derived from an EMBL/GenBank/DDBJ whole genome shotgun (WGS) entry which is preliminary data.</text>
</comment>
<reference evidence="6 7" key="1">
    <citation type="submission" date="2022-08" db="EMBL/GenBank/DDBJ databases">
        <authorList>
            <person name="Li F."/>
        </authorList>
    </citation>
    <scope>NUCLEOTIDE SEQUENCE [LARGE SCALE GENOMIC DNA]</scope>
    <source>
        <strain evidence="6 7">10F1B-8-1</strain>
    </source>
</reference>
<feature type="transmembrane region" description="Helical" evidence="4">
    <location>
        <begin position="77"/>
        <end position="94"/>
    </location>
</feature>
<keyword evidence="7" id="KW-1185">Reference proteome</keyword>
<evidence type="ECO:0000313" key="7">
    <source>
        <dbReference type="Proteomes" id="UP001205337"/>
    </source>
</evidence>
<feature type="transmembrane region" description="Helical" evidence="4">
    <location>
        <begin position="163"/>
        <end position="179"/>
    </location>
</feature>
<dbReference type="EMBL" id="JANTHX010000005">
    <property type="protein sequence ID" value="MCS0498949.1"/>
    <property type="molecule type" value="Genomic_DNA"/>
</dbReference>
<feature type="domain" description="Histidine kinase/HSP90-like ATPase" evidence="5">
    <location>
        <begin position="319"/>
        <end position="409"/>
    </location>
</feature>
<organism evidence="6 7">
    <name type="scientific">Protaetiibacter mangrovi</name>
    <dbReference type="NCBI Taxonomy" id="2970926"/>
    <lineage>
        <taxon>Bacteria</taxon>
        <taxon>Bacillati</taxon>
        <taxon>Actinomycetota</taxon>
        <taxon>Actinomycetes</taxon>
        <taxon>Micrococcales</taxon>
        <taxon>Microbacteriaceae</taxon>
        <taxon>Protaetiibacter</taxon>
    </lineage>
</organism>
<evidence type="ECO:0000256" key="1">
    <source>
        <dbReference type="ARBA" id="ARBA00022679"/>
    </source>
</evidence>
<dbReference type="InterPro" id="IPR036890">
    <property type="entry name" value="HATPase_C_sf"/>
</dbReference>
<dbReference type="Gene3D" id="3.30.565.10">
    <property type="entry name" value="Histidine kinase-like ATPase, C-terminal domain"/>
    <property type="match status" value="1"/>
</dbReference>
<feature type="transmembrane region" description="Helical" evidence="4">
    <location>
        <begin position="51"/>
        <end position="70"/>
    </location>
</feature>
<evidence type="ECO:0000256" key="3">
    <source>
        <dbReference type="ARBA" id="ARBA00023012"/>
    </source>
</evidence>
<dbReference type="Pfam" id="PF02518">
    <property type="entry name" value="HATPase_c"/>
    <property type="match status" value="1"/>
</dbReference>
<feature type="transmembrane region" description="Helical" evidence="4">
    <location>
        <begin position="12"/>
        <end position="39"/>
    </location>
</feature>
<keyword evidence="4" id="KW-0472">Membrane</keyword>
<dbReference type="SUPFAM" id="SSF55874">
    <property type="entry name" value="ATPase domain of HSP90 chaperone/DNA topoisomerase II/histidine kinase"/>
    <property type="match status" value="1"/>
</dbReference>
<accession>A0ABT1ZE40</accession>
<proteinExistence type="predicted"/>
<sequence>MRVTLLPREAAARLITGAVSVFAFSAGLTIIILTIPVLVDTFVRNGYPEAIPVPLALLVLLVAAIVVCLWRPGRAVVIAYLVIGAALAVCYEVELLTVDPGLLDDQRFLVNRPTLALVAIGVTSTSAIAGLLWCVSGFVVAMGVAGFVAVTTGTPFAPGYGPAMALLVAAVMYLTLFTIQARQRRRLPRFEELEDATRRRAAGADLARRATAVVHDTVLNDLTVVMNAPDVLDERSRRVMNAPDVLDERSRRRLIDDLDTLAGGAWVHATSEVVVPDENQARIRNELARIASDFRWRGLTVNVTGVTTGVYLYEPNAGDALVAAIRAALENVLQHSGTDVAEVNIMYSAESVTFMISDQGVGFDPEDVDANRLGMRGSIVARMEAVGGRARIWSTPGSGTTVLLSIPVTAVLDPGAPPRHQEVGRGE</sequence>
<feature type="transmembrane region" description="Helical" evidence="4">
    <location>
        <begin position="138"/>
        <end position="157"/>
    </location>
</feature>
<dbReference type="PANTHER" id="PTHR24421">
    <property type="entry name" value="NITRATE/NITRITE SENSOR PROTEIN NARX-RELATED"/>
    <property type="match status" value="1"/>
</dbReference>
<dbReference type="RefSeq" id="WP_258797965.1">
    <property type="nucleotide sequence ID" value="NZ_JANTHX010000005.1"/>
</dbReference>
<evidence type="ECO:0000256" key="2">
    <source>
        <dbReference type="ARBA" id="ARBA00022777"/>
    </source>
</evidence>
<keyword evidence="2" id="KW-0418">Kinase</keyword>
<evidence type="ECO:0000256" key="4">
    <source>
        <dbReference type="SAM" id="Phobius"/>
    </source>
</evidence>
<dbReference type="PANTHER" id="PTHR24421:SF61">
    <property type="entry name" value="OXYGEN SENSOR HISTIDINE KINASE NREB"/>
    <property type="match status" value="1"/>
</dbReference>
<dbReference type="InterPro" id="IPR003594">
    <property type="entry name" value="HATPase_dom"/>
</dbReference>
<evidence type="ECO:0000313" key="6">
    <source>
        <dbReference type="EMBL" id="MCS0498949.1"/>
    </source>
</evidence>
<dbReference type="CDD" id="cd16917">
    <property type="entry name" value="HATPase_UhpB-NarQ-NarX-like"/>
    <property type="match status" value="1"/>
</dbReference>